<dbReference type="WBParaSite" id="Pan_g7120.t1">
    <property type="protein sequence ID" value="Pan_g7120.t1"/>
    <property type="gene ID" value="Pan_g7120"/>
</dbReference>
<organism evidence="2 3">
    <name type="scientific">Panagrellus redivivus</name>
    <name type="common">Microworm</name>
    <dbReference type="NCBI Taxonomy" id="6233"/>
    <lineage>
        <taxon>Eukaryota</taxon>
        <taxon>Metazoa</taxon>
        <taxon>Ecdysozoa</taxon>
        <taxon>Nematoda</taxon>
        <taxon>Chromadorea</taxon>
        <taxon>Rhabditida</taxon>
        <taxon>Tylenchina</taxon>
        <taxon>Panagrolaimomorpha</taxon>
        <taxon>Panagrolaimoidea</taxon>
        <taxon>Panagrolaimidae</taxon>
        <taxon>Panagrellus</taxon>
    </lineage>
</organism>
<accession>A0A7E4W6B6</accession>
<keyword evidence="1" id="KW-0472">Membrane</keyword>
<dbReference type="Proteomes" id="UP000492821">
    <property type="component" value="Unassembled WGS sequence"/>
</dbReference>
<reference evidence="2" key="1">
    <citation type="journal article" date="2013" name="Genetics">
        <title>The draft genome and transcriptome of Panagrellus redivivus are shaped by the harsh demands of a free-living lifestyle.</title>
        <authorList>
            <person name="Srinivasan J."/>
            <person name="Dillman A.R."/>
            <person name="Macchietto M.G."/>
            <person name="Heikkinen L."/>
            <person name="Lakso M."/>
            <person name="Fracchia K.M."/>
            <person name="Antoshechkin I."/>
            <person name="Mortazavi A."/>
            <person name="Wong G."/>
            <person name="Sternberg P.W."/>
        </authorList>
    </citation>
    <scope>NUCLEOTIDE SEQUENCE [LARGE SCALE GENOMIC DNA]</scope>
    <source>
        <strain evidence="2">MT8872</strain>
    </source>
</reference>
<protein>
    <submittedName>
        <fullName evidence="3">Uncharacterized protein</fullName>
    </submittedName>
</protein>
<keyword evidence="1" id="KW-1133">Transmembrane helix</keyword>
<keyword evidence="1" id="KW-0812">Transmembrane</keyword>
<reference evidence="3" key="2">
    <citation type="submission" date="2020-10" db="UniProtKB">
        <authorList>
            <consortium name="WormBaseParasite"/>
        </authorList>
    </citation>
    <scope>IDENTIFICATION</scope>
</reference>
<proteinExistence type="predicted"/>
<feature type="transmembrane region" description="Helical" evidence="1">
    <location>
        <begin position="123"/>
        <end position="144"/>
    </location>
</feature>
<sequence>MNESSDGDDRCEFTLILFIRRRRQGTPLETYLLTSGSCIAMLSEILEINRPSGGGPDVEERGVPLSMDTVVSKNLGHGLKVARAIAPTVGNGWCSVVQGGAALRIAQSVDGYGYWSSAAPNSVLPGAGLMFFAFNVSAAFCPFLKMFY</sequence>
<evidence type="ECO:0000313" key="3">
    <source>
        <dbReference type="WBParaSite" id="Pan_g7120.t1"/>
    </source>
</evidence>
<evidence type="ECO:0000256" key="1">
    <source>
        <dbReference type="SAM" id="Phobius"/>
    </source>
</evidence>
<keyword evidence="2" id="KW-1185">Reference proteome</keyword>
<evidence type="ECO:0000313" key="2">
    <source>
        <dbReference type="Proteomes" id="UP000492821"/>
    </source>
</evidence>
<name>A0A7E4W6B6_PANRE</name>
<dbReference type="AlphaFoldDB" id="A0A7E4W6B6"/>